<dbReference type="WBParaSite" id="TREG1_129620.1">
    <property type="protein sequence ID" value="TREG1_129620.1"/>
    <property type="gene ID" value="TREG1_129620"/>
</dbReference>
<evidence type="ECO:0000313" key="4">
    <source>
        <dbReference type="WBParaSite" id="TREG1_129620.1"/>
    </source>
</evidence>
<feature type="region of interest" description="Disordered" evidence="1">
    <location>
        <begin position="28"/>
        <end position="60"/>
    </location>
</feature>
<feature type="region of interest" description="Disordered" evidence="1">
    <location>
        <begin position="110"/>
        <end position="197"/>
    </location>
</feature>
<sequence>MSKKPRVEFIQNAEPSFIREFKERAGIPAADTIESKRKQLEIDDKDDGDENRPEEEQPQIVYDPCSNVDELEARAFIKQWQYEHKLGYIPIEDENMKKANLDVPNRIIYRSAEERNASPTPGSMTTNGSGQLHMEGLTRDHGRNNDKKNTKKNPNSHDNSRSQKKHDRDRSPLDSKRKDTKCSLLSFDLEAEEEDEG</sequence>
<dbReference type="InterPro" id="IPR027911">
    <property type="entry name" value="DUF4604"/>
</dbReference>
<evidence type="ECO:0000259" key="2">
    <source>
        <dbReference type="Pfam" id="PF15377"/>
    </source>
</evidence>
<keyword evidence="3" id="KW-1185">Reference proteome</keyword>
<protein>
    <recommendedName>
        <fullName evidence="2">DUF4604 domain-containing protein</fullName>
    </recommendedName>
</protein>
<dbReference type="PANTHER" id="PTHR31195">
    <property type="entry name" value="GEO02494P1"/>
    <property type="match status" value="1"/>
</dbReference>
<name>A0AA85J7K2_TRIRE</name>
<reference evidence="4" key="2">
    <citation type="submission" date="2023-11" db="UniProtKB">
        <authorList>
            <consortium name="WormBaseParasite"/>
        </authorList>
    </citation>
    <scope>IDENTIFICATION</scope>
</reference>
<reference evidence="3" key="1">
    <citation type="submission" date="2022-06" db="EMBL/GenBank/DDBJ databases">
        <authorList>
            <person name="Berger JAMES D."/>
            <person name="Berger JAMES D."/>
        </authorList>
    </citation>
    <scope>NUCLEOTIDE SEQUENCE [LARGE SCALE GENOMIC DNA]</scope>
</reference>
<dbReference type="InterPro" id="IPR040219">
    <property type="entry name" value="KIAA1143-like"/>
</dbReference>
<dbReference type="Proteomes" id="UP000050795">
    <property type="component" value="Unassembled WGS sequence"/>
</dbReference>
<feature type="compositionally biased region" description="Basic and acidic residues" evidence="1">
    <location>
        <begin position="158"/>
        <end position="181"/>
    </location>
</feature>
<accession>A0AA85J7K2</accession>
<feature type="compositionally biased region" description="Polar residues" evidence="1">
    <location>
        <begin position="117"/>
        <end position="130"/>
    </location>
</feature>
<feature type="compositionally biased region" description="Basic and acidic residues" evidence="1">
    <location>
        <begin position="33"/>
        <end position="42"/>
    </location>
</feature>
<feature type="domain" description="DUF4604" evidence="2">
    <location>
        <begin position="7"/>
        <end position="189"/>
    </location>
</feature>
<evidence type="ECO:0000313" key="3">
    <source>
        <dbReference type="Proteomes" id="UP000050795"/>
    </source>
</evidence>
<dbReference type="PANTHER" id="PTHR31195:SF2">
    <property type="entry name" value="GEO02494P1"/>
    <property type="match status" value="1"/>
</dbReference>
<dbReference type="Pfam" id="PF15377">
    <property type="entry name" value="DUF4604"/>
    <property type="match status" value="1"/>
</dbReference>
<dbReference type="AlphaFoldDB" id="A0AA85J7K2"/>
<evidence type="ECO:0000256" key="1">
    <source>
        <dbReference type="SAM" id="MobiDB-lite"/>
    </source>
</evidence>
<organism evidence="3 4">
    <name type="scientific">Trichobilharzia regenti</name>
    <name type="common">Nasal bird schistosome</name>
    <dbReference type="NCBI Taxonomy" id="157069"/>
    <lineage>
        <taxon>Eukaryota</taxon>
        <taxon>Metazoa</taxon>
        <taxon>Spiralia</taxon>
        <taxon>Lophotrochozoa</taxon>
        <taxon>Platyhelminthes</taxon>
        <taxon>Trematoda</taxon>
        <taxon>Digenea</taxon>
        <taxon>Strigeidida</taxon>
        <taxon>Schistosomatoidea</taxon>
        <taxon>Schistosomatidae</taxon>
        <taxon>Trichobilharzia</taxon>
    </lineage>
</organism>
<proteinExistence type="predicted"/>
<feature type="compositionally biased region" description="Basic and acidic residues" evidence="1">
    <location>
        <begin position="136"/>
        <end position="148"/>
    </location>
</feature>